<organism evidence="1 2">
    <name type="scientific">[Emmonsia] crescens</name>
    <dbReference type="NCBI Taxonomy" id="73230"/>
    <lineage>
        <taxon>Eukaryota</taxon>
        <taxon>Fungi</taxon>
        <taxon>Dikarya</taxon>
        <taxon>Ascomycota</taxon>
        <taxon>Pezizomycotina</taxon>
        <taxon>Eurotiomycetes</taxon>
        <taxon>Eurotiomycetidae</taxon>
        <taxon>Onygenales</taxon>
        <taxon>Ajellomycetaceae</taxon>
        <taxon>Emergomyces</taxon>
    </lineage>
</organism>
<evidence type="ECO:0000313" key="1">
    <source>
        <dbReference type="EMBL" id="KKZ68774.1"/>
    </source>
</evidence>
<dbReference type="VEuPathDB" id="FungiDB:EMCG_05621"/>
<evidence type="ECO:0000313" key="2">
    <source>
        <dbReference type="Proteomes" id="UP000034164"/>
    </source>
</evidence>
<dbReference type="OrthoDB" id="5235678at2759"/>
<accession>A0A0G2J7U7</accession>
<dbReference type="EMBL" id="LCZI01000041">
    <property type="protein sequence ID" value="KKZ68774.1"/>
    <property type="molecule type" value="Genomic_DNA"/>
</dbReference>
<comment type="caution">
    <text evidence="1">The sequence shown here is derived from an EMBL/GenBank/DDBJ whole genome shotgun (WGS) entry which is preliminary data.</text>
</comment>
<sequence>MSSCIISTLFIKTIVKDGKDYLHLKCASKTNVWTRILLGRNVQDSFVTSMQKATEVPERAHSAILAETEHPSERDSKDHFTTIFQDEDGNHITTKHVYQ</sequence>
<protein>
    <submittedName>
        <fullName evidence="1">Uncharacterized protein</fullName>
    </submittedName>
</protein>
<gene>
    <name evidence="1" type="ORF">EMCG_05621</name>
</gene>
<dbReference type="Proteomes" id="UP000034164">
    <property type="component" value="Unassembled WGS sequence"/>
</dbReference>
<dbReference type="AlphaFoldDB" id="A0A0G2J7U7"/>
<proteinExistence type="predicted"/>
<name>A0A0G2J7U7_9EURO</name>
<reference evidence="2" key="1">
    <citation type="journal article" date="2015" name="PLoS Genet.">
        <title>The dynamic genome and transcriptome of the human fungal pathogen Blastomyces and close relative Emmonsia.</title>
        <authorList>
            <person name="Munoz J.F."/>
            <person name="Gauthier G.M."/>
            <person name="Desjardins C.A."/>
            <person name="Gallo J.E."/>
            <person name="Holder J."/>
            <person name="Sullivan T.D."/>
            <person name="Marty A.J."/>
            <person name="Carmen J.C."/>
            <person name="Chen Z."/>
            <person name="Ding L."/>
            <person name="Gujja S."/>
            <person name="Magrini V."/>
            <person name="Misas E."/>
            <person name="Mitreva M."/>
            <person name="Priest M."/>
            <person name="Saif S."/>
            <person name="Whiston E.A."/>
            <person name="Young S."/>
            <person name="Zeng Q."/>
            <person name="Goldman W.E."/>
            <person name="Mardis E.R."/>
            <person name="Taylor J.W."/>
            <person name="McEwen J.G."/>
            <person name="Clay O.K."/>
            <person name="Klein B.S."/>
            <person name="Cuomo C.A."/>
        </authorList>
    </citation>
    <scope>NUCLEOTIDE SEQUENCE [LARGE SCALE GENOMIC DNA]</scope>
    <source>
        <strain evidence="2">UAMH 3008</strain>
    </source>
</reference>